<proteinExistence type="predicted"/>
<comment type="caution">
    <text evidence="5">Lacks conserved residue(s) required for the propagation of feature annotation.</text>
</comment>
<keyword evidence="9" id="KW-1185">Reference proteome</keyword>
<sequence>MRQLISTTEIDECLESEHNCRLDTECFNTPGSFTCACDEGYIGNGTVCEDIDDASRKTTVVIQMLSVSAHLAASHAPAMRAILATAQATVDPEPCEILDLECDSQAQCLFTGVGYDCVCNEGFFGNVTACKGPKDECKASGQDCDINAECLDVGGSFMCTCQEGFIGNSMSCTDCETATDIPYCAKCRSSQDTTPVCEVCNTGFFVATNVTYTALHRAPGAGEDRKASGGQSGVQTQAETTRGKQGVYNTFARAARATSNRACVHPLENIEFALTNSDEYSLDINCQCNGKTPTAEDERCLVSGNTVVFPVPKVTGEYRCEMVAVAGCNIKPGQIHRLGGIYKITVCEVTE</sequence>
<dbReference type="Pfam" id="PF07645">
    <property type="entry name" value="EGF_CA"/>
    <property type="match status" value="1"/>
</dbReference>
<evidence type="ECO:0000259" key="7">
    <source>
        <dbReference type="PROSITE" id="PS50026"/>
    </source>
</evidence>
<dbReference type="InterPro" id="IPR009030">
    <property type="entry name" value="Growth_fac_rcpt_cys_sf"/>
</dbReference>
<gene>
    <name evidence="8" type="ORF">SARC_07537</name>
</gene>
<dbReference type="InterPro" id="IPR024731">
    <property type="entry name" value="NELL2-like_EGF"/>
</dbReference>
<dbReference type="PROSITE" id="PS01187">
    <property type="entry name" value="EGF_CA"/>
    <property type="match status" value="1"/>
</dbReference>
<dbReference type="SMART" id="SM00181">
    <property type="entry name" value="EGF"/>
    <property type="match status" value="3"/>
</dbReference>
<dbReference type="InterPro" id="IPR000152">
    <property type="entry name" value="EGF-type_Asp/Asn_hydroxyl_site"/>
</dbReference>
<dbReference type="SUPFAM" id="SSF57196">
    <property type="entry name" value="EGF/Laminin"/>
    <property type="match status" value="1"/>
</dbReference>
<feature type="domain" description="EGF-like" evidence="7">
    <location>
        <begin position="133"/>
        <end position="173"/>
    </location>
</feature>
<evidence type="ECO:0000313" key="9">
    <source>
        <dbReference type="Proteomes" id="UP000054560"/>
    </source>
</evidence>
<dbReference type="PROSITE" id="PS01186">
    <property type="entry name" value="EGF_2"/>
    <property type="match status" value="3"/>
</dbReference>
<dbReference type="PANTHER" id="PTHR24039">
    <property type="entry name" value="FIBRILLIN-RELATED"/>
    <property type="match status" value="1"/>
</dbReference>
<dbReference type="Proteomes" id="UP000054560">
    <property type="component" value="Unassembled WGS sequence"/>
</dbReference>
<keyword evidence="2" id="KW-0732">Signal</keyword>
<dbReference type="FunFam" id="2.10.25.10:FF:000653">
    <property type="entry name" value="Putative Fibrillin-1"/>
    <property type="match status" value="1"/>
</dbReference>
<dbReference type="Pfam" id="PF12947">
    <property type="entry name" value="EGF_3"/>
    <property type="match status" value="1"/>
</dbReference>
<dbReference type="InterPro" id="IPR018097">
    <property type="entry name" value="EGF_Ca-bd_CS"/>
</dbReference>
<dbReference type="PANTHER" id="PTHR24039:SF58">
    <property type="entry name" value="EGF-LIKE DOMAIN-CONTAINING PROTEIN"/>
    <property type="match status" value="1"/>
</dbReference>
<organism evidence="8 9">
    <name type="scientific">Sphaeroforma arctica JP610</name>
    <dbReference type="NCBI Taxonomy" id="667725"/>
    <lineage>
        <taxon>Eukaryota</taxon>
        <taxon>Ichthyosporea</taxon>
        <taxon>Ichthyophonida</taxon>
        <taxon>Sphaeroforma</taxon>
    </lineage>
</organism>
<dbReference type="CDD" id="cd00054">
    <property type="entry name" value="EGF_CA"/>
    <property type="match status" value="2"/>
</dbReference>
<dbReference type="eggNOG" id="KOG1217">
    <property type="taxonomic scope" value="Eukaryota"/>
</dbReference>
<dbReference type="InterPro" id="IPR000742">
    <property type="entry name" value="EGF"/>
</dbReference>
<evidence type="ECO:0000256" key="6">
    <source>
        <dbReference type="SAM" id="MobiDB-lite"/>
    </source>
</evidence>
<keyword evidence="3" id="KW-0677">Repeat</keyword>
<dbReference type="GeneID" id="25908041"/>
<name>A0A0L0FTX4_9EUKA</name>
<dbReference type="SMART" id="SM00179">
    <property type="entry name" value="EGF_CA"/>
    <property type="match status" value="2"/>
</dbReference>
<dbReference type="InterPro" id="IPR001881">
    <property type="entry name" value="EGF-like_Ca-bd_dom"/>
</dbReference>
<evidence type="ECO:0000313" key="8">
    <source>
        <dbReference type="EMBL" id="KNC80094.1"/>
    </source>
</evidence>
<dbReference type="Gene3D" id="2.10.25.10">
    <property type="entry name" value="Laminin"/>
    <property type="match status" value="3"/>
</dbReference>
<accession>A0A0L0FTX4</accession>
<dbReference type="SUPFAM" id="SSF57184">
    <property type="entry name" value="Growth factor receptor domain"/>
    <property type="match status" value="1"/>
</dbReference>
<keyword evidence="1 5" id="KW-0245">EGF-like domain</keyword>
<feature type="domain" description="EGF-like" evidence="7">
    <location>
        <begin position="91"/>
        <end position="131"/>
    </location>
</feature>
<dbReference type="InterPro" id="IPR049883">
    <property type="entry name" value="NOTCH1_EGF-like"/>
</dbReference>
<evidence type="ECO:0000256" key="4">
    <source>
        <dbReference type="ARBA" id="ARBA00023157"/>
    </source>
</evidence>
<evidence type="ECO:0000256" key="3">
    <source>
        <dbReference type="ARBA" id="ARBA00022737"/>
    </source>
</evidence>
<dbReference type="PROSITE" id="PS50026">
    <property type="entry name" value="EGF_3"/>
    <property type="match status" value="3"/>
</dbReference>
<dbReference type="EMBL" id="KQ242201">
    <property type="protein sequence ID" value="KNC80094.1"/>
    <property type="molecule type" value="Genomic_DNA"/>
</dbReference>
<dbReference type="PROSITE" id="PS00010">
    <property type="entry name" value="ASX_HYDROXYL"/>
    <property type="match status" value="2"/>
</dbReference>
<dbReference type="GO" id="GO:0005509">
    <property type="term" value="F:calcium ion binding"/>
    <property type="evidence" value="ECO:0007669"/>
    <property type="project" value="InterPro"/>
</dbReference>
<protein>
    <recommendedName>
        <fullName evidence="7">EGF-like domain-containing protein</fullName>
    </recommendedName>
</protein>
<evidence type="ECO:0000256" key="1">
    <source>
        <dbReference type="ARBA" id="ARBA00022536"/>
    </source>
</evidence>
<feature type="region of interest" description="Disordered" evidence="6">
    <location>
        <begin position="221"/>
        <end position="242"/>
    </location>
</feature>
<feature type="domain" description="EGF-like" evidence="7">
    <location>
        <begin position="9"/>
        <end position="49"/>
    </location>
</feature>
<dbReference type="OrthoDB" id="4405280at2759"/>
<keyword evidence="4" id="KW-1015">Disulfide bond</keyword>
<evidence type="ECO:0000256" key="2">
    <source>
        <dbReference type="ARBA" id="ARBA00022729"/>
    </source>
</evidence>
<evidence type="ECO:0000256" key="5">
    <source>
        <dbReference type="PROSITE-ProRule" id="PRU00076"/>
    </source>
</evidence>
<dbReference type="FunFam" id="2.10.25.10:FF:000038">
    <property type="entry name" value="Fibrillin 2"/>
    <property type="match status" value="1"/>
</dbReference>
<dbReference type="RefSeq" id="XP_014153996.1">
    <property type="nucleotide sequence ID" value="XM_014298521.1"/>
</dbReference>
<dbReference type="STRING" id="667725.A0A0L0FTX4"/>
<reference evidence="8 9" key="1">
    <citation type="submission" date="2011-02" db="EMBL/GenBank/DDBJ databases">
        <title>The Genome Sequence of Sphaeroforma arctica JP610.</title>
        <authorList>
            <consortium name="The Broad Institute Genome Sequencing Platform"/>
            <person name="Russ C."/>
            <person name="Cuomo C."/>
            <person name="Young S.K."/>
            <person name="Zeng Q."/>
            <person name="Gargeya S."/>
            <person name="Alvarado L."/>
            <person name="Berlin A."/>
            <person name="Chapman S.B."/>
            <person name="Chen Z."/>
            <person name="Freedman E."/>
            <person name="Gellesch M."/>
            <person name="Goldberg J."/>
            <person name="Griggs A."/>
            <person name="Gujja S."/>
            <person name="Heilman E."/>
            <person name="Heiman D."/>
            <person name="Howarth C."/>
            <person name="Mehta T."/>
            <person name="Neiman D."/>
            <person name="Pearson M."/>
            <person name="Roberts A."/>
            <person name="Saif S."/>
            <person name="Shea T."/>
            <person name="Shenoy N."/>
            <person name="Sisk P."/>
            <person name="Stolte C."/>
            <person name="Sykes S."/>
            <person name="White J."/>
            <person name="Yandava C."/>
            <person name="Burger G."/>
            <person name="Gray M.W."/>
            <person name="Holland P.W.H."/>
            <person name="King N."/>
            <person name="Lang F.B.F."/>
            <person name="Roger A.J."/>
            <person name="Ruiz-Trillo I."/>
            <person name="Haas B."/>
            <person name="Nusbaum C."/>
            <person name="Birren B."/>
        </authorList>
    </citation>
    <scope>NUCLEOTIDE SEQUENCE [LARGE SCALE GENOMIC DNA]</scope>
    <source>
        <strain evidence="8 9">JP610</strain>
    </source>
</reference>
<dbReference type="AlphaFoldDB" id="A0A0L0FTX4"/>